<sequence>MWSLPSTATPVFLLACLLNHQGIPCSRNVLLSSLQHRLSHRNHSSFVVRLSIPPCLTSRAQAWEIGVGTSI</sequence>
<evidence type="ECO:0008006" key="4">
    <source>
        <dbReference type="Google" id="ProtNLM"/>
    </source>
</evidence>
<feature type="signal peptide" evidence="1">
    <location>
        <begin position="1"/>
        <end position="22"/>
    </location>
</feature>
<reference evidence="2" key="1">
    <citation type="submission" date="2023-06" db="EMBL/GenBank/DDBJ databases">
        <title>Genome-scale phylogeny and comparative genomics of the fungal order Sordariales.</title>
        <authorList>
            <consortium name="Lawrence Berkeley National Laboratory"/>
            <person name="Hensen N."/>
            <person name="Bonometti L."/>
            <person name="Westerberg I."/>
            <person name="Brannstrom I.O."/>
            <person name="Guillou S."/>
            <person name="Cros-Aarteil S."/>
            <person name="Calhoun S."/>
            <person name="Haridas S."/>
            <person name="Kuo A."/>
            <person name="Mondo S."/>
            <person name="Pangilinan J."/>
            <person name="Riley R."/>
            <person name="LaButti K."/>
            <person name="Andreopoulos B."/>
            <person name="Lipzen A."/>
            <person name="Chen C."/>
            <person name="Yanf M."/>
            <person name="Daum C."/>
            <person name="Ng V."/>
            <person name="Clum A."/>
            <person name="Steindorff A."/>
            <person name="Ohm R."/>
            <person name="Martin F."/>
            <person name="Silar P."/>
            <person name="Natvig D."/>
            <person name="Lalanne C."/>
            <person name="Gautier V."/>
            <person name="Ament-velasquez S.L."/>
            <person name="Kruys A."/>
            <person name="Hutchinson M.I."/>
            <person name="Powell A.J."/>
            <person name="Barry K."/>
            <person name="Miller A.N."/>
            <person name="Grigoriev I.V."/>
            <person name="Debuchy R."/>
            <person name="Gladieux P."/>
            <person name="Thoren M.H."/>
            <person name="Johannesson H."/>
        </authorList>
    </citation>
    <scope>NUCLEOTIDE SEQUENCE</scope>
    <source>
        <strain evidence="2">SMH3187-1</strain>
    </source>
</reference>
<organism evidence="2 3">
    <name type="scientific">Schizothecium vesticola</name>
    <dbReference type="NCBI Taxonomy" id="314040"/>
    <lineage>
        <taxon>Eukaryota</taxon>
        <taxon>Fungi</taxon>
        <taxon>Dikarya</taxon>
        <taxon>Ascomycota</taxon>
        <taxon>Pezizomycotina</taxon>
        <taxon>Sordariomycetes</taxon>
        <taxon>Sordariomycetidae</taxon>
        <taxon>Sordariales</taxon>
        <taxon>Schizotheciaceae</taxon>
        <taxon>Schizothecium</taxon>
    </lineage>
</organism>
<comment type="caution">
    <text evidence="2">The sequence shown here is derived from an EMBL/GenBank/DDBJ whole genome shotgun (WGS) entry which is preliminary data.</text>
</comment>
<protein>
    <recommendedName>
        <fullName evidence="4">Secreted protein</fullName>
    </recommendedName>
</protein>
<name>A0AA40EQ55_9PEZI</name>
<dbReference type="EMBL" id="JAUKUD010000005">
    <property type="protein sequence ID" value="KAK0743463.1"/>
    <property type="molecule type" value="Genomic_DNA"/>
</dbReference>
<dbReference type="AlphaFoldDB" id="A0AA40EQ55"/>
<dbReference type="Proteomes" id="UP001172155">
    <property type="component" value="Unassembled WGS sequence"/>
</dbReference>
<keyword evidence="3" id="KW-1185">Reference proteome</keyword>
<keyword evidence="1" id="KW-0732">Signal</keyword>
<evidence type="ECO:0000256" key="1">
    <source>
        <dbReference type="SAM" id="SignalP"/>
    </source>
</evidence>
<evidence type="ECO:0000313" key="2">
    <source>
        <dbReference type="EMBL" id="KAK0743463.1"/>
    </source>
</evidence>
<accession>A0AA40EQ55</accession>
<proteinExistence type="predicted"/>
<evidence type="ECO:0000313" key="3">
    <source>
        <dbReference type="Proteomes" id="UP001172155"/>
    </source>
</evidence>
<feature type="chain" id="PRO_5041266205" description="Secreted protein" evidence="1">
    <location>
        <begin position="23"/>
        <end position="71"/>
    </location>
</feature>
<gene>
    <name evidence="2" type="ORF">B0T18DRAFT_415271</name>
</gene>